<dbReference type="InterPro" id="IPR013785">
    <property type="entry name" value="Aldolase_TIM"/>
</dbReference>
<dbReference type="AlphaFoldDB" id="A0A3B0SK20"/>
<dbReference type="PANTHER" id="PTHR42849">
    <property type="entry name" value="N-ACETYLNEURAMINATE LYASE"/>
    <property type="match status" value="1"/>
</dbReference>
<dbReference type="PIRSF" id="PIRSF001365">
    <property type="entry name" value="DHDPS"/>
    <property type="match status" value="1"/>
</dbReference>
<dbReference type="SMART" id="SM01130">
    <property type="entry name" value="DHDPS"/>
    <property type="match status" value="1"/>
</dbReference>
<dbReference type="GO" id="GO:0008747">
    <property type="term" value="F:N-acetylneuraminate lyase activity"/>
    <property type="evidence" value="ECO:0007669"/>
    <property type="project" value="TreeGrafter"/>
</dbReference>
<organism evidence="1">
    <name type="scientific">hydrothermal vent metagenome</name>
    <dbReference type="NCBI Taxonomy" id="652676"/>
    <lineage>
        <taxon>unclassified sequences</taxon>
        <taxon>metagenomes</taxon>
        <taxon>ecological metagenomes</taxon>
    </lineage>
</organism>
<proteinExistence type="predicted"/>
<dbReference type="PANTHER" id="PTHR42849:SF1">
    <property type="entry name" value="N-ACETYLNEURAMINATE LYASE"/>
    <property type="match status" value="1"/>
</dbReference>
<evidence type="ECO:0008006" key="2">
    <source>
        <dbReference type="Google" id="ProtNLM"/>
    </source>
</evidence>
<reference evidence="1" key="1">
    <citation type="submission" date="2018-06" db="EMBL/GenBank/DDBJ databases">
        <authorList>
            <person name="Zhirakovskaya E."/>
        </authorList>
    </citation>
    <scope>NUCLEOTIDE SEQUENCE</scope>
</reference>
<dbReference type="GO" id="GO:0019262">
    <property type="term" value="P:N-acetylneuraminate catabolic process"/>
    <property type="evidence" value="ECO:0007669"/>
    <property type="project" value="TreeGrafter"/>
</dbReference>
<accession>A0A3B0SK20</accession>
<dbReference type="PRINTS" id="PR00146">
    <property type="entry name" value="DHPICSNTHASE"/>
</dbReference>
<dbReference type="Pfam" id="PF00701">
    <property type="entry name" value="DHDPS"/>
    <property type="match status" value="1"/>
</dbReference>
<gene>
    <name evidence="1" type="ORF">MNBD_ALPHA07-204</name>
</gene>
<dbReference type="EMBL" id="UOEG01000276">
    <property type="protein sequence ID" value="VAW04553.1"/>
    <property type="molecule type" value="Genomic_DNA"/>
</dbReference>
<dbReference type="SUPFAM" id="SSF51569">
    <property type="entry name" value="Aldolase"/>
    <property type="match status" value="1"/>
</dbReference>
<evidence type="ECO:0000313" key="1">
    <source>
        <dbReference type="EMBL" id="VAW04553.1"/>
    </source>
</evidence>
<protein>
    <recommendedName>
        <fullName evidence="2">4-hydroxy-tetrahydrodipicolinate synthase</fullName>
    </recommendedName>
</protein>
<dbReference type="CDD" id="cd00408">
    <property type="entry name" value="DHDPS-like"/>
    <property type="match status" value="1"/>
</dbReference>
<sequence>MTSTLSGIVTPLLTPYENDLTIATDLYLDHAAGCLAAGSHYLSPFGTTGEALSNSMRERMSVLEALISSGTAEAAQLLPGTGLCSSEETLELTRHAADLGVAAVMLLPPFFFKPVSDDGLFRYYAGLIEALGATASNIILYNIPQNTGVAISPALAARLNETFPEIVTAYKDSSGDWENTKAVMRAAPGITMFPSSETKLAEGLALGAGGCISASCNSNAKVIRAMYDAARAGDKAAVSALQPGLETHRLAIQKAGLINGLKSLKAYQSGDMRWLNLRAPHNNANPAIGGKLATTLCCQI</sequence>
<dbReference type="Gene3D" id="3.20.20.70">
    <property type="entry name" value="Aldolase class I"/>
    <property type="match status" value="1"/>
</dbReference>
<dbReference type="GO" id="GO:0005829">
    <property type="term" value="C:cytosol"/>
    <property type="evidence" value="ECO:0007669"/>
    <property type="project" value="TreeGrafter"/>
</dbReference>
<dbReference type="InterPro" id="IPR002220">
    <property type="entry name" value="DapA-like"/>
</dbReference>
<name>A0A3B0SK20_9ZZZZ</name>